<reference evidence="1" key="2">
    <citation type="journal article" date="2015" name="Data Brief">
        <title>Shoot transcriptome of the giant reed, Arundo donax.</title>
        <authorList>
            <person name="Barrero R.A."/>
            <person name="Guerrero F.D."/>
            <person name="Moolhuijzen P."/>
            <person name="Goolsby J.A."/>
            <person name="Tidwell J."/>
            <person name="Bellgard S.E."/>
            <person name="Bellgard M.I."/>
        </authorList>
    </citation>
    <scope>NUCLEOTIDE SEQUENCE</scope>
    <source>
        <tissue evidence="1">Shoot tissue taken approximately 20 cm above the soil surface</tissue>
    </source>
</reference>
<evidence type="ECO:0000313" key="1">
    <source>
        <dbReference type="EMBL" id="JAD32218.1"/>
    </source>
</evidence>
<proteinExistence type="predicted"/>
<accession>A0A0A8Z3G5</accession>
<name>A0A0A8Z3G5_ARUDO</name>
<dbReference type="EMBL" id="GBRH01265677">
    <property type="protein sequence ID" value="JAD32218.1"/>
    <property type="molecule type" value="Transcribed_RNA"/>
</dbReference>
<sequence>MSFLNLYCIPINQ</sequence>
<protein>
    <submittedName>
        <fullName evidence="1">Uncharacterized protein</fullName>
    </submittedName>
</protein>
<reference evidence="1" key="1">
    <citation type="submission" date="2014-09" db="EMBL/GenBank/DDBJ databases">
        <authorList>
            <person name="Magalhaes I.L.F."/>
            <person name="Oliveira U."/>
            <person name="Santos F.R."/>
            <person name="Vidigal T.H.D.A."/>
            <person name="Brescovit A.D."/>
            <person name="Santos A.J."/>
        </authorList>
    </citation>
    <scope>NUCLEOTIDE SEQUENCE</scope>
    <source>
        <tissue evidence="1">Shoot tissue taken approximately 20 cm above the soil surface</tissue>
    </source>
</reference>
<organism evidence="1">
    <name type="scientific">Arundo donax</name>
    <name type="common">Giant reed</name>
    <name type="synonym">Donax arundinaceus</name>
    <dbReference type="NCBI Taxonomy" id="35708"/>
    <lineage>
        <taxon>Eukaryota</taxon>
        <taxon>Viridiplantae</taxon>
        <taxon>Streptophyta</taxon>
        <taxon>Embryophyta</taxon>
        <taxon>Tracheophyta</taxon>
        <taxon>Spermatophyta</taxon>
        <taxon>Magnoliopsida</taxon>
        <taxon>Liliopsida</taxon>
        <taxon>Poales</taxon>
        <taxon>Poaceae</taxon>
        <taxon>PACMAD clade</taxon>
        <taxon>Arundinoideae</taxon>
        <taxon>Arundineae</taxon>
        <taxon>Arundo</taxon>
    </lineage>
</organism>